<organism evidence="1 2">
    <name type="scientific">Lentzea cavernae</name>
    <dbReference type="NCBI Taxonomy" id="2020703"/>
    <lineage>
        <taxon>Bacteria</taxon>
        <taxon>Bacillati</taxon>
        <taxon>Actinomycetota</taxon>
        <taxon>Actinomycetes</taxon>
        <taxon>Pseudonocardiales</taxon>
        <taxon>Pseudonocardiaceae</taxon>
        <taxon>Lentzea</taxon>
    </lineage>
</organism>
<dbReference type="Proteomes" id="UP000605568">
    <property type="component" value="Unassembled WGS sequence"/>
</dbReference>
<evidence type="ECO:0000313" key="2">
    <source>
        <dbReference type="Proteomes" id="UP000605568"/>
    </source>
</evidence>
<evidence type="ECO:0008006" key="3">
    <source>
        <dbReference type="Google" id="ProtNLM"/>
    </source>
</evidence>
<dbReference type="SUPFAM" id="SSF48613">
    <property type="entry name" value="Heme oxygenase-like"/>
    <property type="match status" value="1"/>
</dbReference>
<reference evidence="2" key="1">
    <citation type="journal article" date="2019" name="Int. J. Syst. Evol. Microbiol.">
        <title>The Global Catalogue of Microorganisms (GCM) 10K type strain sequencing project: providing services to taxonomists for standard genome sequencing and annotation.</title>
        <authorList>
            <consortium name="The Broad Institute Genomics Platform"/>
            <consortium name="The Broad Institute Genome Sequencing Center for Infectious Disease"/>
            <person name="Wu L."/>
            <person name="Ma J."/>
        </authorList>
    </citation>
    <scope>NUCLEOTIDE SEQUENCE [LARGE SCALE GENOMIC DNA]</scope>
    <source>
        <strain evidence="2">CGMCC 4.7367</strain>
    </source>
</reference>
<dbReference type="EMBL" id="BNAR01000002">
    <property type="protein sequence ID" value="GHH32435.1"/>
    <property type="molecule type" value="Genomic_DNA"/>
</dbReference>
<accession>A0ABQ3M3L4</accession>
<proteinExistence type="predicted"/>
<gene>
    <name evidence="1" type="ORF">GCM10017774_13340</name>
</gene>
<dbReference type="Gene3D" id="1.20.910.10">
    <property type="entry name" value="Heme oxygenase-like"/>
    <property type="match status" value="1"/>
</dbReference>
<name>A0ABQ3M3L4_9PSEU</name>
<protein>
    <recommendedName>
        <fullName evidence="3">Thiaminase-2/PQQC domain-containing protein</fullName>
    </recommendedName>
</protein>
<comment type="caution">
    <text evidence="1">The sequence shown here is derived from an EMBL/GenBank/DDBJ whole genome shotgun (WGS) entry which is preliminary data.</text>
</comment>
<sequence>MDKARSPSLESLAFRGCLEHLGILMNTSARLGGALTGLFGDDSIEGGVRTLVHTPVLKSTAKAVLRNGDLMIIDGASEYRCVVANPVNDAVEALNGREFRRSAMAEALATLRDSDLGAGEEAVSALVKAGLVVEHPEGGRAYFNAEYIGYRLIDAHRRWAPRLWNDNPLIRALRSGGRRDLGIGLMVETFFVVRAAHWTAPSVLAHDLTARQRSALREFFDEEADHSDLMARDFVHVGIEPAKLKAAQATPESTLFNNYFFAMGHQSVAHFAASLIIPEVPEYVLDSSGVKEDSDGKPRDVLDLLEFYNDIPAAALAGFRAHGAIDEGAEHAMMPVLVLAEEGVISAERTRVLASVVAQGIMAYDHFLHGINRRYDGWDGHLVLGPVLGEF</sequence>
<dbReference type="InterPro" id="IPR016084">
    <property type="entry name" value="Haem_Oase-like_multi-hlx"/>
</dbReference>
<evidence type="ECO:0000313" key="1">
    <source>
        <dbReference type="EMBL" id="GHH32435.1"/>
    </source>
</evidence>
<keyword evidence="2" id="KW-1185">Reference proteome</keyword>